<evidence type="ECO:0000313" key="3">
    <source>
        <dbReference type="Proteomes" id="UP000273405"/>
    </source>
</evidence>
<reference evidence="3" key="1">
    <citation type="submission" date="2018-09" db="EMBL/GenBank/DDBJ databases">
        <authorList>
            <person name="Livingstone P.G."/>
            <person name="Whitworth D.E."/>
        </authorList>
    </citation>
    <scope>NUCLEOTIDE SEQUENCE [LARGE SCALE GENOMIC DNA]</scope>
    <source>
        <strain evidence="3">CA040B</strain>
    </source>
</reference>
<sequence>MLAMTVALSASAEEAGGLTWTAPPEWTAQPARAMRAATYKVPAAKGDAEDAELAVFYFGAGQGGAVDANVKRWVAQFQKPDGKPVDPEKDAKTKQEKVNGMPVTTVEVKGTYAGGGPMMGPSAPKPGFKLRGAIVEGPEGALFYKLTGPEKTVNGAEKGFRKLVESVKPAAKK</sequence>
<evidence type="ECO:0000313" key="2">
    <source>
        <dbReference type="EMBL" id="RKH45389.1"/>
    </source>
</evidence>
<dbReference type="AlphaFoldDB" id="A0A3A8NPF6"/>
<gene>
    <name evidence="2" type="ORF">D7X12_08080</name>
</gene>
<evidence type="ECO:0000256" key="1">
    <source>
        <dbReference type="SAM" id="MobiDB-lite"/>
    </source>
</evidence>
<dbReference type="EMBL" id="RAWG01000036">
    <property type="protein sequence ID" value="RKH45389.1"/>
    <property type="molecule type" value="Genomic_DNA"/>
</dbReference>
<feature type="compositionally biased region" description="Basic and acidic residues" evidence="1">
    <location>
        <begin position="80"/>
        <end position="97"/>
    </location>
</feature>
<comment type="caution">
    <text evidence="2">The sequence shown here is derived from an EMBL/GenBank/DDBJ whole genome shotgun (WGS) entry which is preliminary data.</text>
</comment>
<organism evidence="2 3">
    <name type="scientific">Corallococcus sicarius</name>
    <dbReference type="NCBI Taxonomy" id="2316726"/>
    <lineage>
        <taxon>Bacteria</taxon>
        <taxon>Pseudomonadati</taxon>
        <taxon>Myxococcota</taxon>
        <taxon>Myxococcia</taxon>
        <taxon>Myxococcales</taxon>
        <taxon>Cystobacterineae</taxon>
        <taxon>Myxococcaceae</taxon>
        <taxon>Corallococcus</taxon>
    </lineage>
</organism>
<dbReference type="OrthoDB" id="5764172at2"/>
<name>A0A3A8NPF6_9BACT</name>
<proteinExistence type="predicted"/>
<feature type="region of interest" description="Disordered" evidence="1">
    <location>
        <begin position="79"/>
        <end position="103"/>
    </location>
</feature>
<protein>
    <submittedName>
        <fullName evidence="2">Uncharacterized protein</fullName>
    </submittedName>
</protein>
<dbReference type="Proteomes" id="UP000273405">
    <property type="component" value="Unassembled WGS sequence"/>
</dbReference>
<accession>A0A3A8NPF6</accession>
<keyword evidence="3" id="KW-1185">Reference proteome</keyword>